<dbReference type="OrthoDB" id="9788332at2"/>
<protein>
    <recommendedName>
        <fullName evidence="4">DUF2141 domain-containing protein</fullName>
    </recommendedName>
</protein>
<dbReference type="InterPro" id="IPR018673">
    <property type="entry name" value="DUF2141"/>
</dbReference>
<gene>
    <name evidence="2" type="ordered locus">CA2559_08966</name>
</gene>
<dbReference type="EMBL" id="CP002046">
    <property type="protein sequence ID" value="EAP86152.1"/>
    <property type="molecule type" value="Genomic_DNA"/>
</dbReference>
<keyword evidence="1" id="KW-0732">Signal</keyword>
<evidence type="ECO:0000313" key="2">
    <source>
        <dbReference type="EMBL" id="EAP86152.1"/>
    </source>
</evidence>
<dbReference type="KEGG" id="cat:CA2559_08966"/>
<dbReference type="AlphaFoldDB" id="A3UC01"/>
<dbReference type="Proteomes" id="UP000002297">
    <property type="component" value="Chromosome"/>
</dbReference>
<feature type="signal peptide" evidence="1">
    <location>
        <begin position="1"/>
        <end position="19"/>
    </location>
</feature>
<organism evidence="2 3">
    <name type="scientific">Croceibacter atlanticus (strain ATCC BAA-628 / JCM 21780 / CIP 108009 / IAM 15332 / KCTC 12090 / HTCC2559)</name>
    <dbReference type="NCBI Taxonomy" id="216432"/>
    <lineage>
        <taxon>Bacteria</taxon>
        <taxon>Pseudomonadati</taxon>
        <taxon>Bacteroidota</taxon>
        <taxon>Flavobacteriia</taxon>
        <taxon>Flavobacteriales</taxon>
        <taxon>Flavobacteriaceae</taxon>
        <taxon>Croceibacter</taxon>
    </lineage>
</organism>
<dbReference type="Pfam" id="PF09912">
    <property type="entry name" value="DUF2141"/>
    <property type="match status" value="1"/>
</dbReference>
<evidence type="ECO:0008006" key="4">
    <source>
        <dbReference type="Google" id="ProtNLM"/>
    </source>
</evidence>
<name>A3UC01_CROAH</name>
<dbReference type="GeneID" id="89453543"/>
<accession>A3UC01</accession>
<dbReference type="RefSeq" id="WP_013187538.1">
    <property type="nucleotide sequence ID" value="NC_014230.1"/>
</dbReference>
<evidence type="ECO:0000313" key="3">
    <source>
        <dbReference type="Proteomes" id="UP000002297"/>
    </source>
</evidence>
<reference evidence="2 3" key="1">
    <citation type="journal article" date="2010" name="J. Bacteriol.">
        <title>The complete genome sequence of Croceibacter atlanticus HTCC2559T.</title>
        <authorList>
            <person name="Oh H.M."/>
            <person name="Kang I."/>
            <person name="Ferriera S."/>
            <person name="Giovannoni S.J."/>
            <person name="Cho J.C."/>
        </authorList>
    </citation>
    <scope>NUCLEOTIDE SEQUENCE [LARGE SCALE GENOMIC DNA]</scope>
    <source>
        <strain evidence="3">ATCC BAA-628 / HTCC2559 / KCTC 12090</strain>
    </source>
</reference>
<keyword evidence="3" id="KW-1185">Reference proteome</keyword>
<proteinExistence type="predicted"/>
<feature type="chain" id="PRO_5002659173" description="DUF2141 domain-containing protein" evidence="1">
    <location>
        <begin position="20"/>
        <end position="138"/>
    </location>
</feature>
<sequence length="138" mass="15040">MKTLAFAIVLLVFGNICSAQNETTNLEVTINNVKNDNGVVLVALHSEDTFMKLKPVKSLQAKIVDGHIKATFTGIAKGEYAVLAIHDENENGTMDFNTNGMPKESYGASNNDMSFGPPVWSDSKFIVGEENQSIAIRF</sequence>
<dbReference type="eggNOG" id="COG4704">
    <property type="taxonomic scope" value="Bacteria"/>
</dbReference>
<evidence type="ECO:0000256" key="1">
    <source>
        <dbReference type="SAM" id="SignalP"/>
    </source>
</evidence>
<dbReference type="STRING" id="216432.CA2559_08966"/>
<dbReference type="HOGENOM" id="CLU_125018_2_1_10"/>